<dbReference type="Proteomes" id="UP000539265">
    <property type="component" value="Unassembled WGS sequence"/>
</dbReference>
<comment type="caution">
    <text evidence="1">The sequence shown here is derived from an EMBL/GenBank/DDBJ whole genome shotgun (WGS) entry which is preliminary data.</text>
</comment>
<dbReference type="EMBL" id="JACHWX010000011">
    <property type="protein sequence ID" value="MBB3057012.1"/>
    <property type="molecule type" value="Genomic_DNA"/>
</dbReference>
<gene>
    <name evidence="1" type="ORF">FHS11_003440</name>
</gene>
<name>A0A839SI16_9SPHI</name>
<proteinExistence type="predicted"/>
<dbReference type="RefSeq" id="WP_096355713.1">
    <property type="nucleotide sequence ID" value="NZ_AP017313.1"/>
</dbReference>
<protein>
    <recommendedName>
        <fullName evidence="3">DUF4270 domain-containing protein</fullName>
    </recommendedName>
</protein>
<evidence type="ECO:0000313" key="2">
    <source>
        <dbReference type="Proteomes" id="UP000539265"/>
    </source>
</evidence>
<organism evidence="1 2">
    <name type="scientific">Mucilaginibacter gotjawali</name>
    <dbReference type="NCBI Taxonomy" id="1550579"/>
    <lineage>
        <taxon>Bacteria</taxon>
        <taxon>Pseudomonadati</taxon>
        <taxon>Bacteroidota</taxon>
        <taxon>Sphingobacteriia</taxon>
        <taxon>Sphingobacteriales</taxon>
        <taxon>Sphingobacteriaceae</taxon>
        <taxon>Mucilaginibacter</taxon>
    </lineage>
</organism>
<keyword evidence="2" id="KW-1185">Reference proteome</keyword>
<accession>A0A839SI16</accession>
<dbReference type="AlphaFoldDB" id="A0A839SI16"/>
<evidence type="ECO:0008006" key="3">
    <source>
        <dbReference type="Google" id="ProtNLM"/>
    </source>
</evidence>
<evidence type="ECO:0000313" key="1">
    <source>
        <dbReference type="EMBL" id="MBB3057012.1"/>
    </source>
</evidence>
<dbReference type="InterPro" id="IPR025366">
    <property type="entry name" value="DUF4270"/>
</dbReference>
<sequence length="473" mass="51302">MKFFRLDLLTLLISLFILNSCKNQDAVGLGVSSGQTASNLIDTSTIVVNTVPEDSVITSGLTKSPVSCFRDPIFGSTMTALATDLNLPGQGSYTPPTGTVYIDSARLVLNYANGFYGDSITSKYTINVYQLKSLFRTDTAYYNNKNFGYSTTNFADYSSQSPIGTLTFNARPHDSIKVYNIITGAADTLIKVPPQIRIPIDPSFINTNLFGASSTTLGSNTIFKTKVKGLLIKLDSTKTTGSGGSIMFSNADSLVVYYRSVIGTTIDTAVVKLPIVSTATSIHHNYSTAIRNELNNTKSGSRNLFYLQGPIGLRAKVSFPHLLQNFRASLLSNNQDVVINRAELVVTPQPGTYIPFAPMPKISMYQLDIALQRIELQDASSADARSGGVGVFGGFYNSTQNEYHFIVTAYVQDLLYGKTVDYGTYIGPIDNTNTTTVDIGATAQVASRTVAIGTDKNSPYRLKLNIIYTKVAK</sequence>
<dbReference type="Pfam" id="PF14092">
    <property type="entry name" value="DUF4270"/>
    <property type="match status" value="1"/>
</dbReference>
<dbReference type="OrthoDB" id="1466062at2"/>
<reference evidence="1" key="1">
    <citation type="submission" date="2020-08" db="EMBL/GenBank/DDBJ databases">
        <title>Genomic Encyclopedia of Type Strains, Phase III (KMG-III): the genomes of soil and plant-associated and newly described type strains.</title>
        <authorList>
            <person name="Whitman W."/>
        </authorList>
    </citation>
    <scope>NUCLEOTIDE SEQUENCE [LARGE SCALE GENOMIC DNA]</scope>
    <source>
        <strain evidence="1">CECT 8628</strain>
    </source>
</reference>